<name>A0ABN7AGW5_9HEMI</name>
<sequence>MGKNSNPFTGGFFTLVPMKKRGSVCSKGPGARGGSSPLVTSSTGCGERILAPQREDLTWPKARARKIDVIQKADNGPGASSSTLFSPS</sequence>
<protein>
    <submittedName>
        <fullName evidence="2">Uncharacterized protein</fullName>
    </submittedName>
</protein>
<keyword evidence="3" id="KW-1185">Reference proteome</keyword>
<gene>
    <name evidence="2" type="ORF">NTJ_04318</name>
</gene>
<accession>A0ABN7AGW5</accession>
<organism evidence="2 3">
    <name type="scientific">Nesidiocoris tenuis</name>
    <dbReference type="NCBI Taxonomy" id="355587"/>
    <lineage>
        <taxon>Eukaryota</taxon>
        <taxon>Metazoa</taxon>
        <taxon>Ecdysozoa</taxon>
        <taxon>Arthropoda</taxon>
        <taxon>Hexapoda</taxon>
        <taxon>Insecta</taxon>
        <taxon>Pterygota</taxon>
        <taxon>Neoptera</taxon>
        <taxon>Paraneoptera</taxon>
        <taxon>Hemiptera</taxon>
        <taxon>Heteroptera</taxon>
        <taxon>Panheteroptera</taxon>
        <taxon>Cimicomorpha</taxon>
        <taxon>Miridae</taxon>
        <taxon>Dicyphina</taxon>
        <taxon>Nesidiocoris</taxon>
    </lineage>
</organism>
<feature type="region of interest" description="Disordered" evidence="1">
    <location>
        <begin position="23"/>
        <end position="44"/>
    </location>
</feature>
<feature type="region of interest" description="Disordered" evidence="1">
    <location>
        <begin position="68"/>
        <end position="88"/>
    </location>
</feature>
<dbReference type="EMBL" id="AP028910">
    <property type="protein sequence ID" value="BES91510.1"/>
    <property type="molecule type" value="Genomic_DNA"/>
</dbReference>
<evidence type="ECO:0000313" key="3">
    <source>
        <dbReference type="Proteomes" id="UP001307889"/>
    </source>
</evidence>
<evidence type="ECO:0000313" key="2">
    <source>
        <dbReference type="EMBL" id="BES91510.1"/>
    </source>
</evidence>
<dbReference type="Proteomes" id="UP001307889">
    <property type="component" value="Chromosome 2"/>
</dbReference>
<reference evidence="2 3" key="1">
    <citation type="submission" date="2023-09" db="EMBL/GenBank/DDBJ databases">
        <title>Nesidiocoris tenuis whole genome shotgun sequence.</title>
        <authorList>
            <person name="Shibata T."/>
            <person name="Shimoda M."/>
            <person name="Kobayashi T."/>
            <person name="Uehara T."/>
        </authorList>
    </citation>
    <scope>NUCLEOTIDE SEQUENCE [LARGE SCALE GENOMIC DNA]</scope>
    <source>
        <strain evidence="2 3">Japan</strain>
    </source>
</reference>
<evidence type="ECO:0000256" key="1">
    <source>
        <dbReference type="SAM" id="MobiDB-lite"/>
    </source>
</evidence>
<feature type="compositionally biased region" description="Polar residues" evidence="1">
    <location>
        <begin position="78"/>
        <end position="88"/>
    </location>
</feature>
<proteinExistence type="predicted"/>